<gene>
    <name evidence="2" type="ORF">AVEN_200316_1</name>
</gene>
<dbReference type="InterPro" id="IPR000210">
    <property type="entry name" value="BTB/POZ_dom"/>
</dbReference>
<dbReference type="PROSITE" id="PS50097">
    <property type="entry name" value="BTB"/>
    <property type="match status" value="1"/>
</dbReference>
<protein>
    <recommendedName>
        <fullName evidence="1">BTB domain-containing protein</fullName>
    </recommendedName>
</protein>
<evidence type="ECO:0000259" key="1">
    <source>
        <dbReference type="PROSITE" id="PS50097"/>
    </source>
</evidence>
<dbReference type="Gene3D" id="3.30.710.10">
    <property type="entry name" value="Potassium Channel Kv1.1, Chain A"/>
    <property type="match status" value="1"/>
</dbReference>
<sequence>MANDRNRCCFQWDIYNPFLPWRNSEATFYHGSPTVTQWKVTLQPMDRRINYWKFLFSLEFDEWFDPRDEIVAGKVNVLIKLNGKLITLKEVRNYLFCRDNRCKYYFQNNVFMCPRMEPHHLFIKVEISLPGNDTRNEVRYGLFANRDDLKWLSRDLRKLLHNPEYSNMKLLPRNSHEHIPAHSYIIDARWNNFFCLHAFKAGTWVTVETNISKGLLKDILTYMYSGTLGINWPDWKDAAYITELFQVIDRYKLYHLYKVFVRNDLQQVRVTRTPVLIESRLFPLDVVNGRLMTNASQTWHVNPNSEYEFIFQIRVGKGMRGGPWLSHSLKSKSPSRVHAKVYLEVIKKREGKAFGRPLPFYERDCTIDPDATVESRCVLYLGCPETFGDLNSTSSDRTEIKYFIQCFFNVINGTTLSQVRSISGDTLQNDLVRFGVLSNHMYNLNKRKLDADMQILIPPSSPVAKDEHKYPIHKGIFATRVPMLWEGLENVPQGSDIPDIARSTLSRETLPIVFDYMYTGKLFTIPFLFLNEIEYFAEQTMFYSLQDIVSRIRARWIDR</sequence>
<evidence type="ECO:0000313" key="3">
    <source>
        <dbReference type="Proteomes" id="UP000499080"/>
    </source>
</evidence>
<dbReference type="OrthoDB" id="6449489at2759"/>
<keyword evidence="3" id="KW-1185">Reference proteome</keyword>
<organism evidence="2 3">
    <name type="scientific">Araneus ventricosus</name>
    <name type="common">Orbweaver spider</name>
    <name type="synonym">Epeira ventricosa</name>
    <dbReference type="NCBI Taxonomy" id="182803"/>
    <lineage>
        <taxon>Eukaryota</taxon>
        <taxon>Metazoa</taxon>
        <taxon>Ecdysozoa</taxon>
        <taxon>Arthropoda</taxon>
        <taxon>Chelicerata</taxon>
        <taxon>Arachnida</taxon>
        <taxon>Araneae</taxon>
        <taxon>Araneomorphae</taxon>
        <taxon>Entelegynae</taxon>
        <taxon>Araneoidea</taxon>
        <taxon>Araneidae</taxon>
        <taxon>Araneus</taxon>
    </lineage>
</organism>
<dbReference type="EMBL" id="BGPR01006721">
    <property type="protein sequence ID" value="GBN21334.1"/>
    <property type="molecule type" value="Genomic_DNA"/>
</dbReference>
<accession>A0A4Y2M458</accession>
<dbReference type="SUPFAM" id="SSF54695">
    <property type="entry name" value="POZ domain"/>
    <property type="match status" value="2"/>
</dbReference>
<comment type="caution">
    <text evidence="2">The sequence shown here is derived from an EMBL/GenBank/DDBJ whole genome shotgun (WGS) entry which is preliminary data.</text>
</comment>
<feature type="domain" description="BTB" evidence="1">
    <location>
        <begin position="451"/>
        <end position="526"/>
    </location>
</feature>
<dbReference type="InterPro" id="IPR011333">
    <property type="entry name" value="SKP1/BTB/POZ_sf"/>
</dbReference>
<evidence type="ECO:0000313" key="2">
    <source>
        <dbReference type="EMBL" id="GBN21334.1"/>
    </source>
</evidence>
<dbReference type="AlphaFoldDB" id="A0A4Y2M458"/>
<reference evidence="2 3" key="1">
    <citation type="journal article" date="2019" name="Sci. Rep.">
        <title>Orb-weaving spider Araneus ventricosus genome elucidates the spidroin gene catalogue.</title>
        <authorList>
            <person name="Kono N."/>
            <person name="Nakamura H."/>
            <person name="Ohtoshi R."/>
            <person name="Moran D.A.P."/>
            <person name="Shinohara A."/>
            <person name="Yoshida Y."/>
            <person name="Fujiwara M."/>
            <person name="Mori M."/>
            <person name="Tomita M."/>
            <person name="Arakawa K."/>
        </authorList>
    </citation>
    <scope>NUCLEOTIDE SEQUENCE [LARGE SCALE GENOMIC DNA]</scope>
</reference>
<proteinExistence type="predicted"/>
<name>A0A4Y2M458_ARAVE</name>
<dbReference type="Proteomes" id="UP000499080">
    <property type="component" value="Unassembled WGS sequence"/>
</dbReference>